<gene>
    <name evidence="1" type="ORF">S12H4_09584</name>
</gene>
<organism evidence="1">
    <name type="scientific">marine sediment metagenome</name>
    <dbReference type="NCBI Taxonomy" id="412755"/>
    <lineage>
        <taxon>unclassified sequences</taxon>
        <taxon>metagenomes</taxon>
        <taxon>ecological metagenomes</taxon>
    </lineage>
</organism>
<sequence length="64" mass="7041">MPTQAQVQGLGEFAHRGFTLEHLGCEVLLLLHEGELVARFSQVGATQASLQHECARHGERVNMT</sequence>
<proteinExistence type="predicted"/>
<dbReference type="EMBL" id="BARW01003917">
    <property type="protein sequence ID" value="GAI59047.1"/>
    <property type="molecule type" value="Genomic_DNA"/>
</dbReference>
<reference evidence="1" key="1">
    <citation type="journal article" date="2014" name="Front. Microbiol.">
        <title>High frequency of phylogenetically diverse reductive dehalogenase-homologous genes in deep subseafloor sedimentary metagenomes.</title>
        <authorList>
            <person name="Kawai M."/>
            <person name="Futagami T."/>
            <person name="Toyoda A."/>
            <person name="Takaki Y."/>
            <person name="Nishi S."/>
            <person name="Hori S."/>
            <person name="Arai W."/>
            <person name="Tsubouchi T."/>
            <person name="Morono Y."/>
            <person name="Uchiyama I."/>
            <person name="Ito T."/>
            <person name="Fujiyama A."/>
            <person name="Inagaki F."/>
            <person name="Takami H."/>
        </authorList>
    </citation>
    <scope>NUCLEOTIDE SEQUENCE</scope>
    <source>
        <strain evidence="1">Expedition CK06-06</strain>
    </source>
</reference>
<evidence type="ECO:0000313" key="1">
    <source>
        <dbReference type="EMBL" id="GAI59047.1"/>
    </source>
</evidence>
<accession>X1PS36</accession>
<comment type="caution">
    <text evidence="1">The sequence shown here is derived from an EMBL/GenBank/DDBJ whole genome shotgun (WGS) entry which is preliminary data.</text>
</comment>
<protein>
    <submittedName>
        <fullName evidence="1">Uncharacterized protein</fullName>
    </submittedName>
</protein>
<name>X1PS36_9ZZZZ</name>
<dbReference type="AlphaFoldDB" id="X1PS36"/>